<dbReference type="InterPro" id="IPR003594">
    <property type="entry name" value="HATPase_dom"/>
</dbReference>
<keyword evidence="3" id="KW-0597">Phosphoprotein</keyword>
<dbReference type="SMART" id="SM00387">
    <property type="entry name" value="HATPase_c"/>
    <property type="match status" value="1"/>
</dbReference>
<gene>
    <name evidence="10" type="ORF">rosag_20300</name>
</gene>
<comment type="catalytic activity">
    <reaction evidence="1">
        <text>ATP + protein L-histidine = ADP + protein N-phospho-L-histidine.</text>
        <dbReference type="EC" id="2.7.13.3"/>
    </reaction>
</comment>
<dbReference type="PROSITE" id="PS50113">
    <property type="entry name" value="PAC"/>
    <property type="match status" value="1"/>
</dbReference>
<organism evidence="10 11">
    <name type="scientific">Roseisolibacter agri</name>
    <dbReference type="NCBI Taxonomy" id="2014610"/>
    <lineage>
        <taxon>Bacteria</taxon>
        <taxon>Pseudomonadati</taxon>
        <taxon>Gemmatimonadota</taxon>
        <taxon>Gemmatimonadia</taxon>
        <taxon>Gemmatimonadales</taxon>
        <taxon>Gemmatimonadaceae</taxon>
        <taxon>Roseisolibacter</taxon>
    </lineage>
</organism>
<dbReference type="InterPro" id="IPR050736">
    <property type="entry name" value="Sensor_HK_Regulatory"/>
</dbReference>
<keyword evidence="4" id="KW-0808">Transferase</keyword>
<dbReference type="InterPro" id="IPR035965">
    <property type="entry name" value="PAS-like_dom_sf"/>
</dbReference>
<accession>A0AA37Q871</accession>
<dbReference type="SUPFAM" id="SSF55781">
    <property type="entry name" value="GAF domain-like"/>
    <property type="match status" value="2"/>
</dbReference>
<evidence type="ECO:0000256" key="3">
    <source>
        <dbReference type="ARBA" id="ARBA00022553"/>
    </source>
</evidence>
<evidence type="ECO:0000313" key="11">
    <source>
        <dbReference type="Proteomes" id="UP001161325"/>
    </source>
</evidence>
<dbReference type="PRINTS" id="PR00344">
    <property type="entry name" value="BCTRLSENSOR"/>
</dbReference>
<dbReference type="Gene3D" id="3.30.450.40">
    <property type="match status" value="2"/>
</dbReference>
<dbReference type="AlphaFoldDB" id="A0AA37Q871"/>
<keyword evidence="6" id="KW-0902">Two-component regulatory system</keyword>
<dbReference type="CDD" id="cd00130">
    <property type="entry name" value="PAS"/>
    <property type="match status" value="1"/>
</dbReference>
<keyword evidence="11" id="KW-1185">Reference proteome</keyword>
<dbReference type="SMART" id="SM00388">
    <property type="entry name" value="HisKA"/>
    <property type="match status" value="1"/>
</dbReference>
<dbReference type="SUPFAM" id="SSF55874">
    <property type="entry name" value="ATPase domain of HSP90 chaperone/DNA topoisomerase II/histidine kinase"/>
    <property type="match status" value="1"/>
</dbReference>
<evidence type="ECO:0000256" key="1">
    <source>
        <dbReference type="ARBA" id="ARBA00000085"/>
    </source>
</evidence>
<evidence type="ECO:0000256" key="5">
    <source>
        <dbReference type="ARBA" id="ARBA00022777"/>
    </source>
</evidence>
<dbReference type="Pfam" id="PF13185">
    <property type="entry name" value="GAF_2"/>
    <property type="match status" value="2"/>
</dbReference>
<dbReference type="SUPFAM" id="SSF47384">
    <property type="entry name" value="Homodimeric domain of signal transducing histidine kinase"/>
    <property type="match status" value="1"/>
</dbReference>
<dbReference type="PANTHER" id="PTHR43711:SF1">
    <property type="entry name" value="HISTIDINE KINASE 1"/>
    <property type="match status" value="1"/>
</dbReference>
<dbReference type="EC" id="2.7.13.3" evidence="2"/>
<evidence type="ECO:0000256" key="2">
    <source>
        <dbReference type="ARBA" id="ARBA00012438"/>
    </source>
</evidence>
<protein>
    <recommendedName>
        <fullName evidence="2">histidine kinase</fullName>
        <ecNumber evidence="2">2.7.13.3</ecNumber>
    </recommendedName>
</protein>
<feature type="domain" description="Histidine kinase" evidence="8">
    <location>
        <begin position="533"/>
        <end position="754"/>
    </location>
</feature>
<reference evidence="10" key="1">
    <citation type="submission" date="2022-08" db="EMBL/GenBank/DDBJ databases">
        <title>Draft genome sequencing of Roseisolibacter agri AW1220.</title>
        <authorList>
            <person name="Tobiishi Y."/>
            <person name="Tonouchi A."/>
        </authorList>
    </citation>
    <scope>NUCLEOTIDE SEQUENCE</scope>
    <source>
        <strain evidence="10">AW1220</strain>
    </source>
</reference>
<dbReference type="GO" id="GO:0000155">
    <property type="term" value="F:phosphorelay sensor kinase activity"/>
    <property type="evidence" value="ECO:0007669"/>
    <property type="project" value="InterPro"/>
</dbReference>
<dbReference type="InterPro" id="IPR000014">
    <property type="entry name" value="PAS"/>
</dbReference>
<dbReference type="InterPro" id="IPR036097">
    <property type="entry name" value="HisK_dim/P_sf"/>
</dbReference>
<dbReference type="InterPro" id="IPR000700">
    <property type="entry name" value="PAS-assoc_C"/>
</dbReference>
<comment type="caution">
    <text evidence="10">The sequence shown here is derived from an EMBL/GenBank/DDBJ whole genome shotgun (WGS) entry which is preliminary data.</text>
</comment>
<dbReference type="PROSITE" id="PS50109">
    <property type="entry name" value="HIS_KIN"/>
    <property type="match status" value="1"/>
</dbReference>
<evidence type="ECO:0000259" key="8">
    <source>
        <dbReference type="PROSITE" id="PS50109"/>
    </source>
</evidence>
<dbReference type="InterPro" id="IPR001610">
    <property type="entry name" value="PAC"/>
</dbReference>
<dbReference type="Gene3D" id="3.30.565.10">
    <property type="entry name" value="Histidine kinase-like ATPase, C-terminal domain"/>
    <property type="match status" value="1"/>
</dbReference>
<dbReference type="SMART" id="SM00065">
    <property type="entry name" value="GAF"/>
    <property type="match status" value="2"/>
</dbReference>
<dbReference type="Gene3D" id="1.10.287.130">
    <property type="match status" value="1"/>
</dbReference>
<evidence type="ECO:0000256" key="6">
    <source>
        <dbReference type="ARBA" id="ARBA00023012"/>
    </source>
</evidence>
<proteinExistence type="predicted"/>
<dbReference type="Proteomes" id="UP001161325">
    <property type="component" value="Unassembled WGS sequence"/>
</dbReference>
<dbReference type="FunFam" id="3.30.565.10:FF:000006">
    <property type="entry name" value="Sensor histidine kinase WalK"/>
    <property type="match status" value="1"/>
</dbReference>
<dbReference type="InterPro" id="IPR036890">
    <property type="entry name" value="HATPase_C_sf"/>
</dbReference>
<dbReference type="SMART" id="SM00086">
    <property type="entry name" value="PAC"/>
    <property type="match status" value="1"/>
</dbReference>
<dbReference type="InterPro" id="IPR004358">
    <property type="entry name" value="Sig_transdc_His_kin-like_C"/>
</dbReference>
<name>A0AA37Q871_9BACT</name>
<dbReference type="Gene3D" id="3.30.450.20">
    <property type="entry name" value="PAS domain"/>
    <property type="match status" value="1"/>
</dbReference>
<dbReference type="Pfam" id="PF08447">
    <property type="entry name" value="PAS_3"/>
    <property type="match status" value="1"/>
</dbReference>
<feature type="region of interest" description="Disordered" evidence="7">
    <location>
        <begin position="1"/>
        <end position="24"/>
    </location>
</feature>
<dbReference type="InterPro" id="IPR003661">
    <property type="entry name" value="HisK_dim/P_dom"/>
</dbReference>
<keyword evidence="5" id="KW-0418">Kinase</keyword>
<evidence type="ECO:0000259" key="9">
    <source>
        <dbReference type="PROSITE" id="PS50113"/>
    </source>
</evidence>
<dbReference type="NCBIfam" id="TIGR00229">
    <property type="entry name" value="sensory_box"/>
    <property type="match status" value="1"/>
</dbReference>
<dbReference type="Pfam" id="PF00512">
    <property type="entry name" value="HisKA"/>
    <property type="match status" value="1"/>
</dbReference>
<dbReference type="EMBL" id="BRXS01000003">
    <property type="protein sequence ID" value="GLC25517.1"/>
    <property type="molecule type" value="Genomic_DNA"/>
</dbReference>
<dbReference type="InterPro" id="IPR029016">
    <property type="entry name" value="GAF-like_dom_sf"/>
</dbReference>
<dbReference type="PANTHER" id="PTHR43711">
    <property type="entry name" value="TWO-COMPONENT HISTIDINE KINASE"/>
    <property type="match status" value="1"/>
</dbReference>
<dbReference type="Pfam" id="PF02518">
    <property type="entry name" value="HATPase_c"/>
    <property type="match status" value="1"/>
</dbReference>
<feature type="domain" description="PAC" evidence="9">
    <location>
        <begin position="114"/>
        <end position="166"/>
    </location>
</feature>
<dbReference type="InterPro" id="IPR005467">
    <property type="entry name" value="His_kinase_dom"/>
</dbReference>
<dbReference type="CDD" id="cd00082">
    <property type="entry name" value="HisKA"/>
    <property type="match status" value="1"/>
</dbReference>
<dbReference type="CDD" id="cd16922">
    <property type="entry name" value="HATPase_EvgS-ArcB-TorS-like"/>
    <property type="match status" value="1"/>
</dbReference>
<evidence type="ECO:0000256" key="7">
    <source>
        <dbReference type="SAM" id="MobiDB-lite"/>
    </source>
</evidence>
<dbReference type="InterPro" id="IPR003018">
    <property type="entry name" value="GAF"/>
</dbReference>
<dbReference type="SUPFAM" id="SSF55785">
    <property type="entry name" value="PYP-like sensor domain (PAS domain)"/>
    <property type="match status" value="1"/>
</dbReference>
<dbReference type="InterPro" id="IPR013655">
    <property type="entry name" value="PAS_fold_3"/>
</dbReference>
<sequence length="762" mass="80649">MPAERYPSEFPAPHDSVPAPSAPPMAPDVEVALARSEERFRLATRAIGGFVYDWDARTGRVEWTGGLLETIGVAPSEADPTIDWWHGRVHPDDAARVGADGHVDLLHDPTRTSYEFEYRVRHRDGRWLWVADRMHVVRDTEGRPVRAVGGVTDVTARRAAEAAGAARARRLDRLRELGAALARMLTVSEVARAVLPRAVAAASATVALLLLRTADDPDLLEAVNGVGGAAHLAAGWRLPIASSLAVARAVREGVPVWGDARDAAPAADEARALAAATGASAWVALPLRVDGRVLGTLALGYPAAPEVDDERREFLMGFADQCALAVARSRLVEAERAARARAERALAHTQRLQRLTAELARVPTPQEVAEVVLREGTAAVGAATGSVSLLGPDGDTMTTVASIGWAGRGLWERYSLAASGSPGLEALRSRVPVFVATPQELAARFPAAAASAAAAGLQATAVLPLAIGGRAQGYVSLSWSAPHAVTDEERALLEAIAAQGAQALERARLLEAERVARAEADAANRAKSDFLATMSHELRTPINAALGYAELMALEVHGPVTPAQGDALARIRRSQLALLSRINDVLSFAKLEARRVSFDLQPLDVAQLLADVEPLVAPQVAAKAQAFAITPLVQPLHAQADAERVSQILLNLVSNAVKFTPPGGRIALEASSLDEGRRVAIRVRDTGRGIPADRLESVFDPFVQVDATLTREQGGTGLGLAISRELARGMGGDLTVESVPGEGSTFTLTLPRGERRNHAAHA</sequence>
<evidence type="ECO:0000313" key="10">
    <source>
        <dbReference type="EMBL" id="GLC25517.1"/>
    </source>
</evidence>
<evidence type="ECO:0000256" key="4">
    <source>
        <dbReference type="ARBA" id="ARBA00022679"/>
    </source>
</evidence>